<dbReference type="SUPFAM" id="SSF51905">
    <property type="entry name" value="FAD/NAD(P)-binding domain"/>
    <property type="match status" value="1"/>
</dbReference>
<feature type="region of interest" description="Disordered" evidence="2">
    <location>
        <begin position="1"/>
        <end position="22"/>
    </location>
</feature>
<evidence type="ECO:0000256" key="2">
    <source>
        <dbReference type="SAM" id="MobiDB-lite"/>
    </source>
</evidence>
<dbReference type="Gene3D" id="3.50.50.60">
    <property type="entry name" value="FAD/NAD(P)-binding domain"/>
    <property type="match status" value="1"/>
</dbReference>
<keyword evidence="5" id="KW-1185">Reference proteome</keyword>
<evidence type="ECO:0000313" key="4">
    <source>
        <dbReference type="EMBL" id="KAK1765412.1"/>
    </source>
</evidence>
<dbReference type="PANTHER" id="PTHR43539:SF68">
    <property type="entry name" value="FLAVIN-BINDING MONOOXYGENASE-LIKE PROTEIN (AFU_ORTHOLOGUE AFUA_4G09220)"/>
    <property type="match status" value="1"/>
</dbReference>
<dbReference type="GeneID" id="85308729"/>
<gene>
    <name evidence="4" type="ORF">QBC33DRAFT_495362</name>
</gene>
<dbReference type="Proteomes" id="UP001244011">
    <property type="component" value="Unassembled WGS sequence"/>
</dbReference>
<dbReference type="InterPro" id="IPR023753">
    <property type="entry name" value="FAD/NAD-binding_dom"/>
</dbReference>
<evidence type="ECO:0000259" key="3">
    <source>
        <dbReference type="Pfam" id="PF07992"/>
    </source>
</evidence>
<dbReference type="Pfam" id="PF07992">
    <property type="entry name" value="Pyr_redox_2"/>
    <property type="match status" value="1"/>
</dbReference>
<reference evidence="4" key="1">
    <citation type="submission" date="2023-06" db="EMBL/GenBank/DDBJ databases">
        <title>Genome-scale phylogeny and comparative genomics of the fungal order Sordariales.</title>
        <authorList>
            <consortium name="Lawrence Berkeley National Laboratory"/>
            <person name="Hensen N."/>
            <person name="Bonometti L."/>
            <person name="Westerberg I."/>
            <person name="Brannstrom I.O."/>
            <person name="Guillou S."/>
            <person name="Cros-Aarteil S."/>
            <person name="Calhoun S."/>
            <person name="Haridas S."/>
            <person name="Kuo A."/>
            <person name="Mondo S."/>
            <person name="Pangilinan J."/>
            <person name="Riley R."/>
            <person name="Labutti K."/>
            <person name="Andreopoulos B."/>
            <person name="Lipzen A."/>
            <person name="Chen C."/>
            <person name="Yanf M."/>
            <person name="Daum C."/>
            <person name="Ng V."/>
            <person name="Clum A."/>
            <person name="Steindorff A."/>
            <person name="Ohm R."/>
            <person name="Martin F."/>
            <person name="Silar P."/>
            <person name="Natvig D."/>
            <person name="Lalanne C."/>
            <person name="Gautier V."/>
            <person name="Ament-Velasquez S.L."/>
            <person name="Kruys A."/>
            <person name="Hutchinson M.I."/>
            <person name="Powell A.J."/>
            <person name="Barry K."/>
            <person name="Miller A.N."/>
            <person name="Grigoriev I.V."/>
            <person name="Debuchy R."/>
            <person name="Gladieux P."/>
            <person name="Thoren M.H."/>
            <person name="Johannesson H."/>
        </authorList>
    </citation>
    <scope>NUCLEOTIDE SEQUENCE</scope>
    <source>
        <strain evidence="4">8032-3</strain>
    </source>
</reference>
<protein>
    <recommendedName>
        <fullName evidence="3">FAD/NAD(P)-binding domain-containing protein</fullName>
    </recommendedName>
</protein>
<dbReference type="SUPFAM" id="SSF54427">
    <property type="entry name" value="NTF2-like"/>
    <property type="match status" value="1"/>
</dbReference>
<dbReference type="RefSeq" id="XP_060281625.1">
    <property type="nucleotide sequence ID" value="XM_060425542.1"/>
</dbReference>
<dbReference type="AlphaFoldDB" id="A0AAJ0BYJ5"/>
<dbReference type="EMBL" id="MU839015">
    <property type="protein sequence ID" value="KAK1765412.1"/>
    <property type="molecule type" value="Genomic_DNA"/>
</dbReference>
<evidence type="ECO:0000313" key="5">
    <source>
        <dbReference type="Proteomes" id="UP001244011"/>
    </source>
</evidence>
<name>A0AAJ0BYJ5_9PEZI</name>
<evidence type="ECO:0000256" key="1">
    <source>
        <dbReference type="ARBA" id="ARBA00023002"/>
    </source>
</evidence>
<dbReference type="InterPro" id="IPR050982">
    <property type="entry name" value="Auxin_biosynth/cation_transpt"/>
</dbReference>
<organism evidence="4 5">
    <name type="scientific">Phialemonium atrogriseum</name>
    <dbReference type="NCBI Taxonomy" id="1093897"/>
    <lineage>
        <taxon>Eukaryota</taxon>
        <taxon>Fungi</taxon>
        <taxon>Dikarya</taxon>
        <taxon>Ascomycota</taxon>
        <taxon>Pezizomycotina</taxon>
        <taxon>Sordariomycetes</taxon>
        <taxon>Sordariomycetidae</taxon>
        <taxon>Cephalothecales</taxon>
        <taxon>Cephalothecaceae</taxon>
        <taxon>Phialemonium</taxon>
    </lineage>
</organism>
<comment type="caution">
    <text evidence="4">The sequence shown here is derived from an EMBL/GenBank/DDBJ whole genome shotgun (WGS) entry which is preliminary data.</text>
</comment>
<dbReference type="InterPro" id="IPR036188">
    <property type="entry name" value="FAD/NAD-bd_sf"/>
</dbReference>
<proteinExistence type="predicted"/>
<dbReference type="PANTHER" id="PTHR43539">
    <property type="entry name" value="FLAVIN-BINDING MONOOXYGENASE-LIKE PROTEIN (AFU_ORTHOLOGUE AFUA_4G09220)"/>
    <property type="match status" value="1"/>
</dbReference>
<sequence length="630" mass="69804">MGSITTPQPAQAAPSVPSSQRCEPGSVNIPVSAWPATAQDLSADADAIATRTIDLLNQSIAKKDYKAIGQLFHEDAYWRDHLALSWDLRTLKGRDTIVSQLEKSCPLTAVAIDRTSAWRSPQIAPFNGTQDVKGIQFYTTVETGVGSGRGIVRLAEKEGTWKIWTFYTILTTIKGHEEPLGPGRTKGVQHGANPGRKNWLDRRVEDANFDHSDPDVLIIGAGQGGLTAHARLKMLNVPTLIVDSNEAVGDNWRKRYHQLVLHDPVWYDHLPYMNFPDHWPVFTPKDKLADWFEIYAKALELNIWTRSSPESASWDEAEKRWTVTIRRELPDGTTQTRTLRPRHVVQATGHSGKEHFPSIPGRDRFEGDLLVHSSRFPGARADGAGKRAVVIGACNSSHDICQDYYERGYHVTMVQRSTTCVVSSASATEILLGGLYAEGGPPVEDADLWLWGWPGEVVKALHRDLTRLQVVKDAEILEGLERAGFGLDRGPDDCGLFIKYFQRGGGYYFDVGASQLIADGKIAVKHGHEVAEILPRGVRLADGTELPADEIVFATGYENMRTQARAIFGDEVADRVGDVWGFDGEGEVRALWRRSGHPGFWFHGGNLAICRYFSRVLALQIKAQLEGLAD</sequence>
<feature type="compositionally biased region" description="Low complexity" evidence="2">
    <location>
        <begin position="7"/>
        <end position="20"/>
    </location>
</feature>
<dbReference type="GO" id="GO:0004497">
    <property type="term" value="F:monooxygenase activity"/>
    <property type="evidence" value="ECO:0007669"/>
    <property type="project" value="TreeGrafter"/>
</dbReference>
<feature type="domain" description="FAD/NAD(P)-binding" evidence="3">
    <location>
        <begin position="215"/>
        <end position="421"/>
    </location>
</feature>
<keyword evidence="1" id="KW-0560">Oxidoreductase</keyword>
<dbReference type="InterPro" id="IPR032710">
    <property type="entry name" value="NTF2-like_dom_sf"/>
</dbReference>
<accession>A0AAJ0BYJ5</accession>
<dbReference type="GO" id="GO:0050660">
    <property type="term" value="F:flavin adenine dinucleotide binding"/>
    <property type="evidence" value="ECO:0007669"/>
    <property type="project" value="TreeGrafter"/>
</dbReference>